<name>A0ABP0LVP9_9DINO</name>
<dbReference type="PANTHER" id="PTHR45856:SF11">
    <property type="entry name" value="FUNGAL LIPASE-LIKE DOMAIN-CONTAINING PROTEIN"/>
    <property type="match status" value="1"/>
</dbReference>
<dbReference type="CDD" id="cd00519">
    <property type="entry name" value="Lipase_3"/>
    <property type="match status" value="1"/>
</dbReference>
<evidence type="ECO:0000313" key="3">
    <source>
        <dbReference type="EMBL" id="CAK9042677.1"/>
    </source>
</evidence>
<dbReference type="PANTHER" id="PTHR45856">
    <property type="entry name" value="ALPHA/BETA-HYDROLASES SUPERFAMILY PROTEIN"/>
    <property type="match status" value="1"/>
</dbReference>
<dbReference type="InterPro" id="IPR029058">
    <property type="entry name" value="AB_hydrolase_fold"/>
</dbReference>
<dbReference type="Gene3D" id="3.40.50.1820">
    <property type="entry name" value="alpha/beta hydrolase"/>
    <property type="match status" value="1"/>
</dbReference>
<dbReference type="Proteomes" id="UP001642484">
    <property type="component" value="Unassembled WGS sequence"/>
</dbReference>
<dbReference type="Pfam" id="PF01764">
    <property type="entry name" value="Lipase_3"/>
    <property type="match status" value="1"/>
</dbReference>
<protein>
    <recommendedName>
        <fullName evidence="2">Fungal lipase-type domain-containing protein</fullName>
    </recommendedName>
</protein>
<evidence type="ECO:0000313" key="4">
    <source>
        <dbReference type="Proteomes" id="UP001642484"/>
    </source>
</evidence>
<evidence type="ECO:0000256" key="1">
    <source>
        <dbReference type="SAM" id="Phobius"/>
    </source>
</evidence>
<dbReference type="EMBL" id="CAXAMN010014202">
    <property type="protein sequence ID" value="CAK9042677.1"/>
    <property type="molecule type" value="Genomic_DNA"/>
</dbReference>
<keyword evidence="1" id="KW-1133">Transmembrane helix</keyword>
<feature type="transmembrane region" description="Helical" evidence="1">
    <location>
        <begin position="27"/>
        <end position="50"/>
    </location>
</feature>
<keyword evidence="1" id="KW-0472">Membrane</keyword>
<dbReference type="InterPro" id="IPR002921">
    <property type="entry name" value="Fungal_lipase-type"/>
</dbReference>
<accession>A0ABP0LVP9</accession>
<reference evidence="3 4" key="1">
    <citation type="submission" date="2024-02" db="EMBL/GenBank/DDBJ databases">
        <authorList>
            <person name="Chen Y."/>
            <person name="Shah S."/>
            <person name="Dougan E. K."/>
            <person name="Thang M."/>
            <person name="Chan C."/>
        </authorList>
    </citation>
    <scope>NUCLEOTIDE SEQUENCE [LARGE SCALE GENOMIC DNA]</scope>
</reference>
<gene>
    <name evidence="3" type="ORF">CCMP2556_LOCUS22683</name>
</gene>
<proteinExistence type="predicted"/>
<comment type="caution">
    <text evidence="3">The sequence shown here is derived from an EMBL/GenBank/DDBJ whole genome shotgun (WGS) entry which is preliminary data.</text>
</comment>
<keyword evidence="4" id="KW-1185">Reference proteome</keyword>
<sequence>MEAQLEQETSTPRPQSRHCFRCTRRRFRIALAVAILLLCAAVGYAVSLALKGQPVHYSEEVAVRMAQLAGAAYCSPSSLKAWSCGSKCLTSVSMPKVCIGATTQAFVAKFEGDGIISFEGTKSYMSMVQDLRIWKNLTDWHTGGKVHEGFLTEWESLRSCVMDALVTIGFPKGSGIRVTGHSLGGAVSVLAMVRRPHKDSVDARHISPAHRPHKLHSYKVDLDSGWHVREAYTFGMPRAGDAIFARRFDRKFFQRFFRVTHHMDPVPHVPPEDFGYQHLASEVFYDRNLGGGFRQCEEAEDEMCSAKYWDLPHDLFHIEDHKDYMDQQTGSEGCEGRAWRVK</sequence>
<feature type="domain" description="Fungal lipase-type" evidence="2">
    <location>
        <begin position="116"/>
        <end position="273"/>
    </location>
</feature>
<evidence type="ECO:0000259" key="2">
    <source>
        <dbReference type="Pfam" id="PF01764"/>
    </source>
</evidence>
<dbReference type="SUPFAM" id="SSF53474">
    <property type="entry name" value="alpha/beta-Hydrolases"/>
    <property type="match status" value="1"/>
</dbReference>
<dbReference type="InterPro" id="IPR051218">
    <property type="entry name" value="Sec_MonoDiacylglyc_Lipase"/>
</dbReference>
<keyword evidence="1" id="KW-0812">Transmembrane</keyword>
<organism evidence="3 4">
    <name type="scientific">Durusdinium trenchii</name>
    <dbReference type="NCBI Taxonomy" id="1381693"/>
    <lineage>
        <taxon>Eukaryota</taxon>
        <taxon>Sar</taxon>
        <taxon>Alveolata</taxon>
        <taxon>Dinophyceae</taxon>
        <taxon>Suessiales</taxon>
        <taxon>Symbiodiniaceae</taxon>
        <taxon>Durusdinium</taxon>
    </lineage>
</organism>